<dbReference type="Pfam" id="PF01566">
    <property type="entry name" value="Nramp"/>
    <property type="match status" value="1"/>
</dbReference>
<feature type="transmembrane region" description="Helical" evidence="6">
    <location>
        <begin position="262"/>
        <end position="282"/>
    </location>
</feature>
<proteinExistence type="predicted"/>
<comment type="subcellular location">
    <subcellularLocation>
        <location evidence="1">Membrane</location>
        <topology evidence="1">Multi-pass membrane protein</topology>
    </subcellularLocation>
</comment>
<protein>
    <submittedName>
        <fullName evidence="7">Nramp family divalent metal transporter</fullName>
    </submittedName>
</protein>
<dbReference type="PRINTS" id="PR00447">
    <property type="entry name" value="NATRESASSCMP"/>
</dbReference>
<feature type="transmembrane region" description="Helical" evidence="6">
    <location>
        <begin position="64"/>
        <end position="87"/>
    </location>
</feature>
<evidence type="ECO:0000256" key="1">
    <source>
        <dbReference type="ARBA" id="ARBA00004141"/>
    </source>
</evidence>
<gene>
    <name evidence="7" type="ORF">ACFQ22_06790</name>
</gene>
<dbReference type="InterPro" id="IPR001046">
    <property type="entry name" value="NRAMP_fam"/>
</dbReference>
<dbReference type="NCBIfam" id="NF037982">
    <property type="entry name" value="Nramp_1"/>
    <property type="match status" value="1"/>
</dbReference>
<dbReference type="NCBIfam" id="TIGR01197">
    <property type="entry name" value="nramp"/>
    <property type="match status" value="1"/>
</dbReference>
<feature type="transmembrane region" description="Helical" evidence="6">
    <location>
        <begin position="379"/>
        <end position="404"/>
    </location>
</feature>
<feature type="transmembrane region" description="Helical" evidence="6">
    <location>
        <begin position="136"/>
        <end position="158"/>
    </location>
</feature>
<keyword evidence="3 6" id="KW-0812">Transmembrane</keyword>
<evidence type="ECO:0000256" key="6">
    <source>
        <dbReference type="SAM" id="Phobius"/>
    </source>
</evidence>
<dbReference type="NCBIfam" id="NF001923">
    <property type="entry name" value="PRK00701.1"/>
    <property type="match status" value="1"/>
</dbReference>
<evidence type="ECO:0000313" key="8">
    <source>
        <dbReference type="Proteomes" id="UP001597156"/>
    </source>
</evidence>
<accession>A0ABW3PNP1</accession>
<keyword evidence="2" id="KW-0813">Transport</keyword>
<sequence>MNDPNKKSLDEINASVEVPGVYETAFLQKFLAYSGPGALVAVGYMDPGNWLTSLSGGSQYRFRLLSVLLLSILVAMFMQTLSIKLGVVARQDLAQAIAQRVPKVVRYGLWLINEVAMMATDMTGVVGTSIALKLLFGLPLIYGILLTILDVLVVLLFLRFGIRRIELIVLMAILTIGIIFSVEVFRAHPGWIEILNGLVPGSQILLDHQELVLSLSIIGATIMPHNVYLHSSLAQSRRYDYHDPKQVNEALRFAKWDSNVHLIAAFLINALLLILGGTLFFHKGAQLTAFRDVYDGLKSSTVVGSLSSSLMSTLFAFALLLTGMISSITSTLSGQIVMEGYLNIRLPLWERRLLTRFVTLIPILIIGFIVGFNEQTFEAMVVFAQIALSIALPVTLYPMVALTGNRKLMGSHVNSFWTMVLGYGLTTIIMILNIEFMFSV</sequence>
<dbReference type="RefSeq" id="WP_370824572.1">
    <property type="nucleotide sequence ID" value="NZ_LS422986.1"/>
</dbReference>
<dbReference type="EMBL" id="JBHTLH010000019">
    <property type="protein sequence ID" value="MFD1125057.1"/>
    <property type="molecule type" value="Genomic_DNA"/>
</dbReference>
<reference evidence="8" key="1">
    <citation type="journal article" date="2019" name="Int. J. Syst. Evol. Microbiol.">
        <title>The Global Catalogue of Microorganisms (GCM) 10K type strain sequencing project: providing services to taxonomists for standard genome sequencing and annotation.</title>
        <authorList>
            <consortium name="The Broad Institute Genomics Platform"/>
            <consortium name="The Broad Institute Genome Sequencing Center for Infectious Disease"/>
            <person name="Wu L."/>
            <person name="Ma J."/>
        </authorList>
    </citation>
    <scope>NUCLEOTIDE SEQUENCE [LARGE SCALE GENOMIC DNA]</scope>
    <source>
        <strain evidence="8">CCUG 71848</strain>
    </source>
</reference>
<evidence type="ECO:0000256" key="4">
    <source>
        <dbReference type="ARBA" id="ARBA00022989"/>
    </source>
</evidence>
<dbReference type="PANTHER" id="PTHR11706:SF33">
    <property type="entry name" value="NATURAL RESISTANCE-ASSOCIATED MACROPHAGE PROTEIN 2"/>
    <property type="match status" value="1"/>
</dbReference>
<evidence type="ECO:0000256" key="5">
    <source>
        <dbReference type="ARBA" id="ARBA00023136"/>
    </source>
</evidence>
<keyword evidence="5 6" id="KW-0472">Membrane</keyword>
<organism evidence="7 8">
    <name type="scientific">Lentilactobacillus raoultii</name>
    <dbReference type="NCBI Taxonomy" id="1987503"/>
    <lineage>
        <taxon>Bacteria</taxon>
        <taxon>Bacillati</taxon>
        <taxon>Bacillota</taxon>
        <taxon>Bacilli</taxon>
        <taxon>Lactobacillales</taxon>
        <taxon>Lactobacillaceae</taxon>
        <taxon>Lentilactobacillus</taxon>
    </lineage>
</organism>
<evidence type="ECO:0000256" key="3">
    <source>
        <dbReference type="ARBA" id="ARBA00022692"/>
    </source>
</evidence>
<evidence type="ECO:0000256" key="2">
    <source>
        <dbReference type="ARBA" id="ARBA00022448"/>
    </source>
</evidence>
<name>A0ABW3PNP1_9LACO</name>
<keyword evidence="8" id="KW-1185">Reference proteome</keyword>
<feature type="transmembrane region" description="Helical" evidence="6">
    <location>
        <begin position="302"/>
        <end position="332"/>
    </location>
</feature>
<evidence type="ECO:0000313" key="7">
    <source>
        <dbReference type="EMBL" id="MFD1125057.1"/>
    </source>
</evidence>
<keyword evidence="4 6" id="KW-1133">Transmembrane helix</keyword>
<feature type="transmembrane region" description="Helical" evidence="6">
    <location>
        <begin position="107"/>
        <end position="130"/>
    </location>
</feature>
<dbReference type="Proteomes" id="UP001597156">
    <property type="component" value="Unassembled WGS sequence"/>
</dbReference>
<dbReference type="PANTHER" id="PTHR11706">
    <property type="entry name" value="SOLUTE CARRIER PROTEIN FAMILY 11 MEMBER"/>
    <property type="match status" value="1"/>
</dbReference>
<feature type="transmembrane region" description="Helical" evidence="6">
    <location>
        <begin position="416"/>
        <end position="438"/>
    </location>
</feature>
<feature type="transmembrane region" description="Helical" evidence="6">
    <location>
        <begin position="165"/>
        <end position="185"/>
    </location>
</feature>
<feature type="transmembrane region" description="Helical" evidence="6">
    <location>
        <begin position="353"/>
        <end position="373"/>
    </location>
</feature>
<comment type="caution">
    <text evidence="7">The sequence shown here is derived from an EMBL/GenBank/DDBJ whole genome shotgun (WGS) entry which is preliminary data.</text>
</comment>